<comment type="similarity">
    <text evidence="2 12">Belongs to the Nudix hydrolase family.</text>
</comment>
<dbReference type="AlphaFoldDB" id="A0A6L7GN79"/>
<evidence type="ECO:0000256" key="6">
    <source>
        <dbReference type="ARBA" id="ARBA00022763"/>
    </source>
</evidence>
<evidence type="ECO:0000256" key="2">
    <source>
        <dbReference type="ARBA" id="ARBA00005582"/>
    </source>
</evidence>
<dbReference type="Proteomes" id="UP000475545">
    <property type="component" value="Unassembled WGS sequence"/>
</dbReference>
<dbReference type="Pfam" id="PF00293">
    <property type="entry name" value="NUDIX"/>
    <property type="match status" value="1"/>
</dbReference>
<keyword evidence="5" id="KW-0479">Metal-binding</keyword>
<dbReference type="PROSITE" id="PS51462">
    <property type="entry name" value="NUDIX"/>
    <property type="match status" value="1"/>
</dbReference>
<keyword evidence="7 12" id="KW-0378">Hydrolase</keyword>
<evidence type="ECO:0000256" key="1">
    <source>
        <dbReference type="ARBA" id="ARBA00001946"/>
    </source>
</evidence>
<dbReference type="InterPro" id="IPR000086">
    <property type="entry name" value="NUDIX_hydrolase_dom"/>
</dbReference>
<evidence type="ECO:0000256" key="3">
    <source>
        <dbReference type="ARBA" id="ARBA00022457"/>
    </source>
</evidence>
<comment type="caution">
    <text evidence="14">The sequence shown here is derived from an EMBL/GenBank/DDBJ whole genome shotgun (WGS) entry which is preliminary data.</text>
</comment>
<evidence type="ECO:0000256" key="11">
    <source>
        <dbReference type="ARBA" id="ARBA00038905"/>
    </source>
</evidence>
<keyword evidence="4" id="KW-0235">DNA replication</keyword>
<dbReference type="Gene3D" id="3.90.79.10">
    <property type="entry name" value="Nucleoside Triphosphate Pyrophosphohydrolase"/>
    <property type="match status" value="1"/>
</dbReference>
<keyword evidence="6" id="KW-0227">DNA damage</keyword>
<dbReference type="InterPro" id="IPR047127">
    <property type="entry name" value="MutT-like"/>
</dbReference>
<organism evidence="14 15">
    <name type="scientific">Gordonia mangrovi</name>
    <dbReference type="NCBI Taxonomy" id="2665643"/>
    <lineage>
        <taxon>Bacteria</taxon>
        <taxon>Bacillati</taxon>
        <taxon>Actinomycetota</taxon>
        <taxon>Actinomycetes</taxon>
        <taxon>Mycobacteriales</taxon>
        <taxon>Gordoniaceae</taxon>
        <taxon>Gordonia</taxon>
    </lineage>
</organism>
<gene>
    <name evidence="14" type="ORF">GIY30_05595</name>
</gene>
<dbReference type="PROSITE" id="PS00893">
    <property type="entry name" value="NUDIX_BOX"/>
    <property type="match status" value="1"/>
</dbReference>
<accession>A0A6L7GN79</accession>
<keyword evidence="15" id="KW-1185">Reference proteome</keyword>
<keyword evidence="9" id="KW-0234">DNA repair</keyword>
<keyword evidence="8" id="KW-0460">Magnesium</keyword>
<proteinExistence type="inferred from homology"/>
<evidence type="ECO:0000256" key="9">
    <source>
        <dbReference type="ARBA" id="ARBA00023204"/>
    </source>
</evidence>
<evidence type="ECO:0000256" key="10">
    <source>
        <dbReference type="ARBA" id="ARBA00035861"/>
    </source>
</evidence>
<protein>
    <recommendedName>
        <fullName evidence="11">8-oxo-dGTP diphosphatase</fullName>
        <ecNumber evidence="11">3.6.1.55</ecNumber>
    </recommendedName>
</protein>
<dbReference type="InterPro" id="IPR015797">
    <property type="entry name" value="NUDIX_hydrolase-like_dom_sf"/>
</dbReference>
<dbReference type="PRINTS" id="PR00502">
    <property type="entry name" value="NUDIXFAMILY"/>
</dbReference>
<dbReference type="EMBL" id="WMBR01000001">
    <property type="protein sequence ID" value="MXP20827.1"/>
    <property type="molecule type" value="Genomic_DNA"/>
</dbReference>
<evidence type="ECO:0000256" key="12">
    <source>
        <dbReference type="RuleBase" id="RU003476"/>
    </source>
</evidence>
<dbReference type="GO" id="GO:0044716">
    <property type="term" value="F:8-oxo-GDP phosphatase activity"/>
    <property type="evidence" value="ECO:0007669"/>
    <property type="project" value="TreeGrafter"/>
</dbReference>
<dbReference type="InterPro" id="IPR020084">
    <property type="entry name" value="NUDIX_hydrolase_CS"/>
</dbReference>
<evidence type="ECO:0000256" key="7">
    <source>
        <dbReference type="ARBA" id="ARBA00022801"/>
    </source>
</evidence>
<dbReference type="CDD" id="cd03425">
    <property type="entry name" value="NUDIX_MutT_NudA_like"/>
    <property type="match status" value="1"/>
</dbReference>
<comment type="cofactor">
    <cofactor evidence="1">
        <name>Mg(2+)</name>
        <dbReference type="ChEBI" id="CHEBI:18420"/>
    </cofactor>
</comment>
<evidence type="ECO:0000259" key="13">
    <source>
        <dbReference type="PROSITE" id="PS51462"/>
    </source>
</evidence>
<evidence type="ECO:0000256" key="4">
    <source>
        <dbReference type="ARBA" id="ARBA00022705"/>
    </source>
</evidence>
<evidence type="ECO:0000256" key="5">
    <source>
        <dbReference type="ARBA" id="ARBA00022723"/>
    </source>
</evidence>
<sequence length="128" mass="13685">MVAGAVLEPGRLLLAQRRYPPEVAGKWELPGGKAEPGESPEAALRRELAEEIGVSVTVGAALRESVALRDDLMMIALRARIEAGVPHPAEHEALQWVDAAQLRAMLDAGRLVPADTVWVPELLADLGP</sequence>
<dbReference type="GO" id="GO:0006281">
    <property type="term" value="P:DNA repair"/>
    <property type="evidence" value="ECO:0007669"/>
    <property type="project" value="UniProtKB-KW"/>
</dbReference>
<dbReference type="PANTHER" id="PTHR47707">
    <property type="entry name" value="8-OXO-DGTP DIPHOSPHATASE"/>
    <property type="match status" value="1"/>
</dbReference>
<dbReference type="EC" id="3.6.1.55" evidence="11"/>
<keyword evidence="3" id="KW-0515">Mutator protein</keyword>
<feature type="domain" description="Nudix hydrolase" evidence="13">
    <location>
        <begin position="1"/>
        <end position="119"/>
    </location>
</feature>
<dbReference type="SUPFAM" id="SSF55811">
    <property type="entry name" value="Nudix"/>
    <property type="match status" value="1"/>
</dbReference>
<dbReference type="PANTHER" id="PTHR47707:SF1">
    <property type="entry name" value="NUDIX HYDROLASE FAMILY PROTEIN"/>
    <property type="match status" value="1"/>
</dbReference>
<evidence type="ECO:0000313" key="14">
    <source>
        <dbReference type="EMBL" id="MXP20827.1"/>
    </source>
</evidence>
<comment type="catalytic activity">
    <reaction evidence="10">
        <text>8-oxo-dGTP + H2O = 8-oxo-dGMP + diphosphate + H(+)</text>
        <dbReference type="Rhea" id="RHEA:31575"/>
        <dbReference type="ChEBI" id="CHEBI:15377"/>
        <dbReference type="ChEBI" id="CHEBI:15378"/>
        <dbReference type="ChEBI" id="CHEBI:33019"/>
        <dbReference type="ChEBI" id="CHEBI:63224"/>
        <dbReference type="ChEBI" id="CHEBI:77896"/>
        <dbReference type="EC" id="3.6.1.55"/>
    </reaction>
</comment>
<dbReference type="GO" id="GO:0044715">
    <property type="term" value="F:8-oxo-dGDP phosphatase activity"/>
    <property type="evidence" value="ECO:0007669"/>
    <property type="project" value="TreeGrafter"/>
</dbReference>
<name>A0A6L7GN79_9ACTN</name>
<dbReference type="InterPro" id="IPR020476">
    <property type="entry name" value="Nudix_hydrolase"/>
</dbReference>
<dbReference type="GO" id="GO:0035539">
    <property type="term" value="F:8-oxo-7,8-dihydrodeoxyguanosine triphosphate pyrophosphatase activity"/>
    <property type="evidence" value="ECO:0007669"/>
    <property type="project" value="UniProtKB-EC"/>
</dbReference>
<evidence type="ECO:0000256" key="8">
    <source>
        <dbReference type="ARBA" id="ARBA00022842"/>
    </source>
</evidence>
<reference evidence="14 15" key="1">
    <citation type="submission" date="2019-11" db="EMBL/GenBank/DDBJ databases">
        <title>Gordonia sp. nov., a novel actinobacterium isolated from mangrove soil in Hainan.</title>
        <authorList>
            <person name="Huang X."/>
            <person name="Xie Y."/>
            <person name="Chu X."/>
            <person name="Xiao K."/>
        </authorList>
    </citation>
    <scope>NUCLEOTIDE SEQUENCE [LARGE SCALE GENOMIC DNA]</scope>
    <source>
        <strain evidence="14 15">HNM0687</strain>
    </source>
</reference>
<evidence type="ECO:0000313" key="15">
    <source>
        <dbReference type="Proteomes" id="UP000475545"/>
    </source>
</evidence>
<dbReference type="GO" id="GO:0008413">
    <property type="term" value="F:8-oxo-7,8-dihydroguanosine triphosphate pyrophosphatase activity"/>
    <property type="evidence" value="ECO:0007669"/>
    <property type="project" value="TreeGrafter"/>
</dbReference>
<dbReference type="GO" id="GO:0046872">
    <property type="term" value="F:metal ion binding"/>
    <property type="evidence" value="ECO:0007669"/>
    <property type="project" value="UniProtKB-KW"/>
</dbReference>
<dbReference type="GO" id="GO:0006260">
    <property type="term" value="P:DNA replication"/>
    <property type="evidence" value="ECO:0007669"/>
    <property type="project" value="UniProtKB-KW"/>
</dbReference>